<dbReference type="Gene3D" id="3.30.160.250">
    <property type="match status" value="1"/>
</dbReference>
<evidence type="ECO:0000313" key="1">
    <source>
        <dbReference type="EMBL" id="MDF1611859.1"/>
    </source>
</evidence>
<evidence type="ECO:0000313" key="2">
    <source>
        <dbReference type="Proteomes" id="UP001221302"/>
    </source>
</evidence>
<sequence length="73" mass="8565">MILDLIITKTDDGFSSEIPSLKGCESWAHSEDEVIEKSVELLRFYLKIPEKKIKIDLARKEDYSKIYKIIFDK</sequence>
<evidence type="ECO:0008006" key="3">
    <source>
        <dbReference type="Google" id="ProtNLM"/>
    </source>
</evidence>
<reference evidence="1" key="1">
    <citation type="submission" date="2023-03" db="EMBL/GenBank/DDBJ databases">
        <title>Stygiobacter electus gen. nov., sp. nov., facultatively anaerobic thermotolerant bacterium of the class Ignavibacteria from a well of Yessentuki mineral water deposit.</title>
        <authorList>
            <person name="Podosokorskaya O.A."/>
            <person name="Elcheninov A.G."/>
            <person name="Petrova N.F."/>
            <person name="Zavarzina D.G."/>
            <person name="Kublanov I.V."/>
            <person name="Merkel A.Y."/>
        </authorList>
    </citation>
    <scope>NUCLEOTIDE SEQUENCE</scope>
    <source>
        <strain evidence="1">09-Me</strain>
    </source>
</reference>
<dbReference type="AlphaFoldDB" id="A0AAE3P0J0"/>
<protein>
    <recommendedName>
        <fullName evidence="3">HicB-like antitoxin of toxin-antitoxin system domain-containing protein</fullName>
    </recommendedName>
</protein>
<dbReference type="InterPro" id="IPR035069">
    <property type="entry name" value="TTHA1013/TTHA0281-like"/>
</dbReference>
<comment type="caution">
    <text evidence="1">The sequence shown here is derived from an EMBL/GenBank/DDBJ whole genome shotgun (WGS) entry which is preliminary data.</text>
</comment>
<gene>
    <name evidence="1" type="ORF">P0M35_06840</name>
</gene>
<dbReference type="RefSeq" id="WP_321535626.1">
    <property type="nucleotide sequence ID" value="NZ_JARGDL010000007.1"/>
</dbReference>
<organism evidence="1 2">
    <name type="scientific">Stygiobacter electus</name>
    <dbReference type="NCBI Taxonomy" id="3032292"/>
    <lineage>
        <taxon>Bacteria</taxon>
        <taxon>Pseudomonadati</taxon>
        <taxon>Ignavibacteriota</taxon>
        <taxon>Ignavibacteria</taxon>
        <taxon>Ignavibacteriales</taxon>
        <taxon>Melioribacteraceae</taxon>
        <taxon>Stygiobacter</taxon>
    </lineage>
</organism>
<proteinExistence type="predicted"/>
<dbReference type="Proteomes" id="UP001221302">
    <property type="component" value="Unassembled WGS sequence"/>
</dbReference>
<name>A0AAE3P0J0_9BACT</name>
<dbReference type="EMBL" id="JARGDL010000007">
    <property type="protein sequence ID" value="MDF1611859.1"/>
    <property type="molecule type" value="Genomic_DNA"/>
</dbReference>
<accession>A0AAE3P0J0</accession>
<dbReference type="SUPFAM" id="SSF143100">
    <property type="entry name" value="TTHA1013/TTHA0281-like"/>
    <property type="match status" value="1"/>
</dbReference>
<keyword evidence="2" id="KW-1185">Reference proteome</keyword>